<dbReference type="GO" id="GO:0046856">
    <property type="term" value="P:phosphatidylinositol dephosphorylation"/>
    <property type="evidence" value="ECO:0007669"/>
    <property type="project" value="InterPro"/>
</dbReference>
<proteinExistence type="inferred from homology"/>
<comment type="similarity">
    <text evidence="1">Belongs to the inositol polyphosphate 5-phosphatase family.</text>
</comment>
<protein>
    <recommendedName>
        <fullName evidence="3">Inositol polyphosphate-related phosphatase domain-containing protein</fullName>
    </recommendedName>
</protein>
<keyword evidence="2" id="KW-0378">Hydrolase</keyword>
<organism evidence="4 5">
    <name type="scientific">Salix udensis</name>
    <dbReference type="NCBI Taxonomy" id="889485"/>
    <lineage>
        <taxon>Eukaryota</taxon>
        <taxon>Viridiplantae</taxon>
        <taxon>Streptophyta</taxon>
        <taxon>Embryophyta</taxon>
        <taxon>Tracheophyta</taxon>
        <taxon>Spermatophyta</taxon>
        <taxon>Magnoliopsida</taxon>
        <taxon>eudicotyledons</taxon>
        <taxon>Gunneridae</taxon>
        <taxon>Pentapetalae</taxon>
        <taxon>rosids</taxon>
        <taxon>fabids</taxon>
        <taxon>Malpighiales</taxon>
        <taxon>Salicaceae</taxon>
        <taxon>Saliceae</taxon>
        <taxon>Salix</taxon>
    </lineage>
</organism>
<dbReference type="InterPro" id="IPR045849">
    <property type="entry name" value="IP5P_plant"/>
</dbReference>
<dbReference type="GO" id="GO:0004445">
    <property type="term" value="F:inositol-polyphosphate 5-phosphatase activity"/>
    <property type="evidence" value="ECO:0007669"/>
    <property type="project" value="InterPro"/>
</dbReference>
<evidence type="ECO:0000259" key="3">
    <source>
        <dbReference type="Pfam" id="PF22669"/>
    </source>
</evidence>
<dbReference type="SUPFAM" id="SSF56219">
    <property type="entry name" value="DNase I-like"/>
    <property type="match status" value="1"/>
</dbReference>
<name>A0AAD6JYI5_9ROSI</name>
<dbReference type="PANTHER" id="PTHR45666">
    <property type="entry name" value="TYPE IV INOSITOL POLYPHOSPHATE 5-PHOSPHATASE 9"/>
    <property type="match status" value="1"/>
</dbReference>
<dbReference type="InterPro" id="IPR036691">
    <property type="entry name" value="Endo/exonu/phosph_ase_sf"/>
</dbReference>
<dbReference type="EMBL" id="JAPFFJ010000013">
    <property type="protein sequence ID" value="KAJ6412822.1"/>
    <property type="molecule type" value="Genomic_DNA"/>
</dbReference>
<keyword evidence="5" id="KW-1185">Reference proteome</keyword>
<dbReference type="InterPro" id="IPR000300">
    <property type="entry name" value="IPPc"/>
</dbReference>
<dbReference type="PANTHER" id="PTHR45666:SF7">
    <property type="entry name" value="TYPE IV INOSITOL POLYPHOSPHATE 5-PHOSPHATASE 6-LIKE"/>
    <property type="match status" value="1"/>
</dbReference>
<evidence type="ECO:0000256" key="1">
    <source>
        <dbReference type="ARBA" id="ARBA00010768"/>
    </source>
</evidence>
<reference evidence="4 5" key="1">
    <citation type="journal article" date="2023" name="Int. J. Mol. Sci.">
        <title>De Novo Assembly and Annotation of 11 Diverse Shrub Willow (Salix) Genomes Reveals Novel Gene Organization in Sex-Linked Regions.</title>
        <authorList>
            <person name="Hyden B."/>
            <person name="Feng K."/>
            <person name="Yates T.B."/>
            <person name="Jawdy S."/>
            <person name="Cereghino C."/>
            <person name="Smart L.B."/>
            <person name="Muchero W."/>
        </authorList>
    </citation>
    <scope>NUCLEOTIDE SEQUENCE [LARGE SCALE GENOMIC DNA]</scope>
    <source>
        <tissue evidence="4">Shoot tip</tissue>
    </source>
</reference>
<feature type="domain" description="Inositol polyphosphate-related phosphatase" evidence="3">
    <location>
        <begin position="7"/>
        <end position="74"/>
    </location>
</feature>
<dbReference type="GO" id="GO:0004439">
    <property type="term" value="F:phosphatidylinositol-4,5-bisphosphate 5-phosphatase activity"/>
    <property type="evidence" value="ECO:0007669"/>
    <property type="project" value="TreeGrafter"/>
</dbReference>
<evidence type="ECO:0000313" key="4">
    <source>
        <dbReference type="EMBL" id="KAJ6412822.1"/>
    </source>
</evidence>
<dbReference type="AlphaFoldDB" id="A0AAD6JYI5"/>
<dbReference type="GO" id="GO:0034485">
    <property type="term" value="F:phosphatidylinositol-3,4,5-trisphosphate 5-phosphatase activity"/>
    <property type="evidence" value="ECO:0007669"/>
    <property type="project" value="TreeGrafter"/>
</dbReference>
<comment type="caution">
    <text evidence="4">The sequence shown here is derived from an EMBL/GenBank/DDBJ whole genome shotgun (WGS) entry which is preliminary data.</text>
</comment>
<gene>
    <name evidence="4" type="ORF">OIU84_005801</name>
</gene>
<dbReference type="Pfam" id="PF22669">
    <property type="entry name" value="Exo_endo_phos2"/>
    <property type="match status" value="1"/>
</dbReference>
<evidence type="ECO:0000313" key="5">
    <source>
        <dbReference type="Proteomes" id="UP001162972"/>
    </source>
</evidence>
<dbReference type="Proteomes" id="UP001162972">
    <property type="component" value="Chromosome 5"/>
</dbReference>
<accession>A0AAD6JYI5</accession>
<sequence length="78" mass="8504">MEFLTEYCISNVKVSSVACGIMGYLGNKGAVSGSMSIEGTSFCFTAAHLASGEKRGDEGRRNHQVSEIFRRTSFPPFF</sequence>
<evidence type="ECO:0000256" key="2">
    <source>
        <dbReference type="ARBA" id="ARBA00022801"/>
    </source>
</evidence>
<dbReference type="Gene3D" id="3.60.10.10">
    <property type="entry name" value="Endonuclease/exonuclease/phosphatase"/>
    <property type="match status" value="1"/>
</dbReference>